<sequence>MMERRVVAGPPRSAAERQRAMAARRRSAGLVPVKLWVPAIWAAVLRRTAGEIRRADETARPKVDRDLVAQLQERLDAEARELLQATAGFLETAPAAERRRFRRRLLLSLDALRSSRAR</sequence>
<evidence type="ECO:0000313" key="2">
    <source>
        <dbReference type="Proteomes" id="UP000192917"/>
    </source>
</evidence>
<evidence type="ECO:0000313" key="1">
    <source>
        <dbReference type="EMBL" id="SMF82053.1"/>
    </source>
</evidence>
<reference evidence="1 2" key="1">
    <citation type="submission" date="2017-04" db="EMBL/GenBank/DDBJ databases">
        <authorList>
            <person name="Afonso C.L."/>
            <person name="Miller P.J."/>
            <person name="Scott M.A."/>
            <person name="Spackman E."/>
            <person name="Goraichik I."/>
            <person name="Dimitrov K.M."/>
            <person name="Suarez D.L."/>
            <person name="Swayne D.E."/>
        </authorList>
    </citation>
    <scope>NUCLEOTIDE SEQUENCE [LARGE SCALE GENOMIC DNA]</scope>
    <source>
        <strain evidence="1 2">USBA 355</strain>
    </source>
</reference>
<dbReference type="AlphaFoldDB" id="A0A1Y6CQ40"/>
<keyword evidence="2" id="KW-1185">Reference proteome</keyword>
<dbReference type="STRING" id="560819.SAMN05428998_14520"/>
<dbReference type="Proteomes" id="UP000192917">
    <property type="component" value="Unassembled WGS sequence"/>
</dbReference>
<organism evidence="1 2">
    <name type="scientific">Tistlia consotensis USBA 355</name>
    <dbReference type="NCBI Taxonomy" id="560819"/>
    <lineage>
        <taxon>Bacteria</taxon>
        <taxon>Pseudomonadati</taxon>
        <taxon>Pseudomonadota</taxon>
        <taxon>Alphaproteobacteria</taxon>
        <taxon>Rhodospirillales</taxon>
        <taxon>Rhodovibrionaceae</taxon>
        <taxon>Tistlia</taxon>
    </lineage>
</organism>
<accession>A0A1Y6CQ40</accession>
<dbReference type="EMBL" id="FWZX01000045">
    <property type="protein sequence ID" value="SMF82053.1"/>
    <property type="molecule type" value="Genomic_DNA"/>
</dbReference>
<proteinExistence type="predicted"/>
<gene>
    <name evidence="1" type="ORF">SAMN05428998_14520</name>
</gene>
<name>A0A1Y6CQ40_9PROT</name>
<protein>
    <submittedName>
        <fullName evidence="1">Uncharacterized protein</fullName>
    </submittedName>
</protein>